<evidence type="ECO:0000313" key="1">
    <source>
        <dbReference type="EMBL" id="MFI6504892.1"/>
    </source>
</evidence>
<dbReference type="EMBL" id="JBITGY010000016">
    <property type="protein sequence ID" value="MFI6504892.1"/>
    <property type="molecule type" value="Genomic_DNA"/>
</dbReference>
<evidence type="ECO:0000313" key="2">
    <source>
        <dbReference type="Proteomes" id="UP001612741"/>
    </source>
</evidence>
<dbReference type="RefSeq" id="WP_397090834.1">
    <property type="nucleotide sequence ID" value="NZ_JBITGY010000016.1"/>
</dbReference>
<comment type="caution">
    <text evidence="1">The sequence shown here is derived from an EMBL/GenBank/DDBJ whole genome shotgun (WGS) entry which is preliminary data.</text>
</comment>
<dbReference type="SUPFAM" id="SSF143212">
    <property type="entry name" value="Rv2632c-like"/>
    <property type="match status" value="1"/>
</dbReference>
<reference evidence="1 2" key="1">
    <citation type="submission" date="2024-10" db="EMBL/GenBank/DDBJ databases">
        <title>The Natural Products Discovery Center: Release of the First 8490 Sequenced Strains for Exploring Actinobacteria Biosynthetic Diversity.</title>
        <authorList>
            <person name="Kalkreuter E."/>
            <person name="Kautsar S.A."/>
            <person name="Yang D."/>
            <person name="Bader C.D."/>
            <person name="Teijaro C.N."/>
            <person name="Fluegel L."/>
            <person name="Davis C.M."/>
            <person name="Simpson J.R."/>
            <person name="Lauterbach L."/>
            <person name="Steele A.D."/>
            <person name="Gui C."/>
            <person name="Meng S."/>
            <person name="Li G."/>
            <person name="Viehrig K."/>
            <person name="Ye F."/>
            <person name="Su P."/>
            <person name="Kiefer A.F."/>
            <person name="Nichols A."/>
            <person name="Cepeda A.J."/>
            <person name="Yan W."/>
            <person name="Fan B."/>
            <person name="Jiang Y."/>
            <person name="Adhikari A."/>
            <person name="Zheng C.-J."/>
            <person name="Schuster L."/>
            <person name="Cowan T.M."/>
            <person name="Smanski M.J."/>
            <person name="Chevrette M.G."/>
            <person name="De Carvalho L.P.S."/>
            <person name="Shen B."/>
        </authorList>
    </citation>
    <scope>NUCLEOTIDE SEQUENCE [LARGE SCALE GENOMIC DNA]</scope>
    <source>
        <strain evidence="1 2">NPDC050545</strain>
    </source>
</reference>
<proteinExistence type="predicted"/>
<dbReference type="Gene3D" id="3.30.160.240">
    <property type="entry name" value="Rv1738"/>
    <property type="match status" value="1"/>
</dbReference>
<gene>
    <name evidence="1" type="ORF">ACIBG2_46430</name>
</gene>
<dbReference type="InterPro" id="IPR038070">
    <property type="entry name" value="Rv2632c-like_sf"/>
</dbReference>
<dbReference type="InterPro" id="IPR015057">
    <property type="entry name" value="Rv2632c-like"/>
</dbReference>
<sequence>MNDKHWTVEIDLSEQGDLTTAHAMLAAPGSAPMHGYGEAHRNPVDPPAARIGDELAVARALTALTDKLHGVASTDVKHNVGQMSAM</sequence>
<keyword evidence="2" id="KW-1185">Reference proteome</keyword>
<dbReference type="Proteomes" id="UP001612741">
    <property type="component" value="Unassembled WGS sequence"/>
</dbReference>
<accession>A0ABW7Z9N2</accession>
<dbReference type="Pfam" id="PF08962">
    <property type="entry name" value="Rv2632c-like"/>
    <property type="match status" value="1"/>
</dbReference>
<organism evidence="1 2">
    <name type="scientific">Nonomuraea typhae</name>
    <dbReference type="NCBI Taxonomy" id="2603600"/>
    <lineage>
        <taxon>Bacteria</taxon>
        <taxon>Bacillati</taxon>
        <taxon>Actinomycetota</taxon>
        <taxon>Actinomycetes</taxon>
        <taxon>Streptosporangiales</taxon>
        <taxon>Streptosporangiaceae</taxon>
        <taxon>Nonomuraea</taxon>
    </lineage>
</organism>
<protein>
    <submittedName>
        <fullName evidence="1">DsRBD fold-containing protein</fullName>
    </submittedName>
</protein>
<name>A0ABW7Z9N2_9ACTN</name>